<comment type="subcellular location">
    <subcellularLocation>
        <location evidence="1">Cell membrane</location>
        <topology evidence="1">Multi-pass membrane protein</topology>
    </subcellularLocation>
</comment>
<evidence type="ECO:0000256" key="5">
    <source>
        <dbReference type="ARBA" id="ARBA00023136"/>
    </source>
</evidence>
<evidence type="ECO:0000256" key="2">
    <source>
        <dbReference type="ARBA" id="ARBA00022475"/>
    </source>
</evidence>
<keyword evidence="4 7" id="KW-1133">Transmembrane helix</keyword>
<evidence type="ECO:0000256" key="1">
    <source>
        <dbReference type="ARBA" id="ARBA00004651"/>
    </source>
</evidence>
<dbReference type="RefSeq" id="WP_007579426.1">
    <property type="nucleotide sequence ID" value="NZ_AGUD01000324.1"/>
</dbReference>
<feature type="transmembrane region" description="Helical" evidence="7">
    <location>
        <begin position="438"/>
        <end position="455"/>
    </location>
</feature>
<gene>
    <name evidence="9" type="ORF">PAI11_43810</name>
</gene>
<dbReference type="OrthoDB" id="5241538at2"/>
<dbReference type="AlphaFoldDB" id="H0EBZ6"/>
<dbReference type="Pfam" id="PF13515">
    <property type="entry name" value="FUSC_2"/>
    <property type="match status" value="1"/>
</dbReference>
<proteinExistence type="inferred from homology"/>
<evidence type="ECO:0000256" key="7">
    <source>
        <dbReference type="SAM" id="Phobius"/>
    </source>
</evidence>
<keyword evidence="2" id="KW-1003">Cell membrane</keyword>
<comment type="similarity">
    <text evidence="6">Belongs to the YccS/YhfK family.</text>
</comment>
<evidence type="ECO:0000259" key="8">
    <source>
        <dbReference type="Pfam" id="PF13515"/>
    </source>
</evidence>
<feature type="transmembrane region" description="Helical" evidence="7">
    <location>
        <begin position="106"/>
        <end position="126"/>
    </location>
</feature>
<dbReference type="EMBL" id="AGUD01000324">
    <property type="protein sequence ID" value="EHN08800.1"/>
    <property type="molecule type" value="Genomic_DNA"/>
</dbReference>
<dbReference type="InterPro" id="IPR049453">
    <property type="entry name" value="Memb_transporter_dom"/>
</dbReference>
<comment type="caution">
    <text evidence="9">The sequence shown here is derived from an EMBL/GenBank/DDBJ whole genome shotgun (WGS) entry which is preliminary data.</text>
</comment>
<reference evidence="9 10" key="1">
    <citation type="journal article" date="2013" name="Biodegradation">
        <title>Quantitative proteomic analysis of ibuprofen-degrading Patulibacter sp. strain I11.</title>
        <authorList>
            <person name="Almeida B."/>
            <person name="Kjeldal H."/>
            <person name="Lolas I."/>
            <person name="Knudsen A.D."/>
            <person name="Carvalho G."/>
            <person name="Nielsen K.L."/>
            <person name="Barreto Crespo M.T."/>
            <person name="Stensballe A."/>
            <person name="Nielsen J.L."/>
        </authorList>
    </citation>
    <scope>NUCLEOTIDE SEQUENCE [LARGE SCALE GENOMIC DNA]</scope>
    <source>
        <strain evidence="9 10">I11</strain>
    </source>
</reference>
<name>H0EBZ6_9ACTN</name>
<dbReference type="PANTHER" id="PTHR30509:SF9">
    <property type="entry name" value="MULTIDRUG RESISTANCE PROTEIN MDTO"/>
    <property type="match status" value="1"/>
</dbReference>
<accession>H0EBZ6</accession>
<evidence type="ECO:0000256" key="4">
    <source>
        <dbReference type="ARBA" id="ARBA00022989"/>
    </source>
</evidence>
<feature type="domain" description="Integral membrane bound transporter" evidence="8">
    <location>
        <begin position="361"/>
        <end position="484"/>
    </location>
</feature>
<evidence type="ECO:0000313" key="9">
    <source>
        <dbReference type="EMBL" id="EHN08800.1"/>
    </source>
</evidence>
<feature type="transmembrane region" description="Helical" evidence="7">
    <location>
        <begin position="37"/>
        <end position="59"/>
    </location>
</feature>
<keyword evidence="3 7" id="KW-0812">Transmembrane</keyword>
<dbReference type="PANTHER" id="PTHR30509">
    <property type="entry name" value="P-HYDROXYBENZOIC ACID EFFLUX PUMP SUBUNIT-RELATED"/>
    <property type="match status" value="1"/>
</dbReference>
<feature type="transmembrane region" description="Helical" evidence="7">
    <location>
        <begin position="372"/>
        <end position="392"/>
    </location>
</feature>
<feature type="transmembrane region" description="Helical" evidence="7">
    <location>
        <begin position="344"/>
        <end position="366"/>
    </location>
</feature>
<sequence>MPDQRRSAADAARGALLPRLRAIAGVARARRGIALRVGVSFVVPLAIGAAIGHLSWGAIATQGAFAAMYANDEPYRRRLPILVGIGIGLALAMALGTLLAPHPWVAAAFGGVVAGAAALACIGFEVGPPREFMLVLSYYVGSSLPVDAGAAPERAGYVLFGAAVVIAVSMAGHRFRPRAPEETSVTVAYRQVAALIAALGRDGVGEARHEAVLAVRRARAAMRAAGSEDPLRRRLTEMTVAIEAVLDATLGLVLRDSDPVDDGWSRALRTLGDSVRVPALAGPVELPDETPGTPHGPRFVEAMASARQAADPERLFAATIVPFTRPRRPRASAILRRTLRPNSLVLPTAVRIGIAAAVGTGIGLAIDAQRGAWIGLTAVAVLQASNVHLIAWRTVHRAVGSIVGAGLAAAILVADPGIVLIVVVIAICQVIAQSTITVAYGVAVVFVTPVALLSFDLGQPGTPIGALLGERVVDTLIGCAVGLVARRLLWPRTAQTRLPMAQGAVIEATRDVLHAALTRPVTESSVLLRRSRRRLQTELVNLRAVHADAIGDLLWSVRGGDESWSTTLAAQRVAYAAMAVSADRHGPPPDMALVARLDAALDAMAAIAEGHRVPAVVPVPPLERYPATHRALVQLRDALRAPAPALPPAS</sequence>
<feature type="transmembrane region" description="Helical" evidence="7">
    <location>
        <begin position="404"/>
        <end position="432"/>
    </location>
</feature>
<evidence type="ECO:0000256" key="6">
    <source>
        <dbReference type="ARBA" id="ARBA00043993"/>
    </source>
</evidence>
<keyword evidence="10" id="KW-1185">Reference proteome</keyword>
<organism evidence="9 10">
    <name type="scientific">Patulibacter medicamentivorans</name>
    <dbReference type="NCBI Taxonomy" id="1097667"/>
    <lineage>
        <taxon>Bacteria</taxon>
        <taxon>Bacillati</taxon>
        <taxon>Actinomycetota</taxon>
        <taxon>Thermoleophilia</taxon>
        <taxon>Solirubrobacterales</taxon>
        <taxon>Patulibacteraceae</taxon>
        <taxon>Patulibacter</taxon>
    </lineage>
</organism>
<evidence type="ECO:0000256" key="3">
    <source>
        <dbReference type="ARBA" id="ARBA00022692"/>
    </source>
</evidence>
<dbReference type="GO" id="GO:0005886">
    <property type="term" value="C:plasma membrane"/>
    <property type="evidence" value="ECO:0007669"/>
    <property type="project" value="UniProtKB-SubCell"/>
</dbReference>
<protein>
    <submittedName>
        <fullName evidence="9">Putative membrane protein</fullName>
    </submittedName>
</protein>
<feature type="transmembrane region" description="Helical" evidence="7">
    <location>
        <begin position="79"/>
        <end position="99"/>
    </location>
</feature>
<keyword evidence="5 7" id="KW-0472">Membrane</keyword>
<evidence type="ECO:0000313" key="10">
    <source>
        <dbReference type="Proteomes" id="UP000005143"/>
    </source>
</evidence>
<dbReference type="Proteomes" id="UP000005143">
    <property type="component" value="Unassembled WGS sequence"/>
</dbReference>